<proteinExistence type="predicted"/>
<dbReference type="GO" id="GO:0016787">
    <property type="term" value="F:hydrolase activity"/>
    <property type="evidence" value="ECO:0007669"/>
    <property type="project" value="UniProtKB-KW"/>
</dbReference>
<gene>
    <name evidence="1" type="ORF">JI739_06960</name>
</gene>
<organism evidence="1 2">
    <name type="scientific">Ramlibacter aurantiacus</name>
    <dbReference type="NCBI Taxonomy" id="2801330"/>
    <lineage>
        <taxon>Bacteria</taxon>
        <taxon>Pseudomonadati</taxon>
        <taxon>Pseudomonadota</taxon>
        <taxon>Betaproteobacteria</taxon>
        <taxon>Burkholderiales</taxon>
        <taxon>Comamonadaceae</taxon>
        <taxon>Ramlibacter</taxon>
    </lineage>
</organism>
<dbReference type="Proteomes" id="UP000613011">
    <property type="component" value="Unassembled WGS sequence"/>
</dbReference>
<comment type="caution">
    <text evidence="1">The sequence shown here is derived from an EMBL/GenBank/DDBJ whole genome shotgun (WGS) entry which is preliminary data.</text>
</comment>
<dbReference type="AlphaFoldDB" id="A0A936ZMN0"/>
<dbReference type="SUPFAM" id="SSF53474">
    <property type="entry name" value="alpha/beta-Hydrolases"/>
    <property type="match status" value="1"/>
</dbReference>
<keyword evidence="2" id="KW-1185">Reference proteome</keyword>
<sequence length="392" mass="43539">MADTTPRYPIDAEWVHIKFAQSSAFKEVYGFAGTQGFVNLEGIRYVPRGKPSKTLLLYMHPATTLQLLPMPRAMAESGMHVLCAGSRYQRNDSALIMENVVVDLGAYMRHAREVWGYEKVVVVGWSGGGSLALFYQSQAEHPTVTHTPAGDPCGIVEAGLIPADGFIFQAAHVSRAVVLTDWIDPSVLDENDPDKRDPELDLYHPDHKPPYSAEFLARFRAAQLARVRRRTAWVKETLEMLRKRGGLEMERGFVTHRTMAEPRFLDGRIEPNDRPIGTCFTGVPETVNTGPVGLARFSTLRAWLSQWSPDDTNAHGEKSAAKISVPLLAIEHSADDAVPQPHTQRIYDAAASRDKTMKVIPGATHYFSGQPEHLQQAVTLCTEWLASRKLLG</sequence>
<keyword evidence="1" id="KW-0378">Hydrolase</keyword>
<name>A0A936ZMN0_9BURK</name>
<dbReference type="Gene3D" id="3.40.50.1820">
    <property type="entry name" value="alpha/beta hydrolase"/>
    <property type="match status" value="2"/>
</dbReference>
<accession>A0A936ZMN0</accession>
<evidence type="ECO:0000313" key="1">
    <source>
        <dbReference type="EMBL" id="MBL0420085.1"/>
    </source>
</evidence>
<protein>
    <submittedName>
        <fullName evidence="1">Alpha/beta fold hydrolase</fullName>
    </submittedName>
</protein>
<reference evidence="1" key="1">
    <citation type="submission" date="2021-01" db="EMBL/GenBank/DDBJ databases">
        <title>Ramlibacter sp. strain AW1 16S ribosomal RNA gene Genome sequencing and assembly.</title>
        <authorList>
            <person name="Kang M."/>
        </authorList>
    </citation>
    <scope>NUCLEOTIDE SEQUENCE</scope>
    <source>
        <strain evidence="1">AW1</strain>
    </source>
</reference>
<dbReference type="InterPro" id="IPR029058">
    <property type="entry name" value="AB_hydrolase_fold"/>
</dbReference>
<dbReference type="EMBL" id="JAEQNA010000001">
    <property type="protein sequence ID" value="MBL0420085.1"/>
    <property type="molecule type" value="Genomic_DNA"/>
</dbReference>
<evidence type="ECO:0000313" key="2">
    <source>
        <dbReference type="Proteomes" id="UP000613011"/>
    </source>
</evidence>
<dbReference type="RefSeq" id="WP_201683076.1">
    <property type="nucleotide sequence ID" value="NZ_JAEQNA010000001.1"/>
</dbReference>